<accession>A0A518E0W6</accession>
<keyword evidence="4" id="KW-1185">Reference proteome</keyword>
<dbReference type="EMBL" id="CP036433">
    <property type="protein sequence ID" value="QDU97738.1"/>
    <property type="molecule type" value="Genomic_DNA"/>
</dbReference>
<name>A0A518E0W6_9BACT</name>
<reference evidence="3 4" key="1">
    <citation type="submission" date="2019-02" db="EMBL/GenBank/DDBJ databases">
        <title>Deep-cultivation of Planctomycetes and their phenomic and genomic characterization uncovers novel biology.</title>
        <authorList>
            <person name="Wiegand S."/>
            <person name="Jogler M."/>
            <person name="Boedeker C."/>
            <person name="Pinto D."/>
            <person name="Vollmers J."/>
            <person name="Rivas-Marin E."/>
            <person name="Kohn T."/>
            <person name="Peeters S.H."/>
            <person name="Heuer A."/>
            <person name="Rast P."/>
            <person name="Oberbeckmann S."/>
            <person name="Bunk B."/>
            <person name="Jeske O."/>
            <person name="Meyerdierks A."/>
            <person name="Storesund J.E."/>
            <person name="Kallscheuer N."/>
            <person name="Luecker S."/>
            <person name="Lage O.M."/>
            <person name="Pohl T."/>
            <person name="Merkel B.J."/>
            <person name="Hornburger P."/>
            <person name="Mueller R.-W."/>
            <person name="Bruemmer F."/>
            <person name="Labrenz M."/>
            <person name="Spormann A.M."/>
            <person name="Op den Camp H."/>
            <person name="Overmann J."/>
            <person name="Amann R."/>
            <person name="Jetten M.S.M."/>
            <person name="Mascher T."/>
            <person name="Medema M.H."/>
            <person name="Devos D.P."/>
            <person name="Kaster A.-K."/>
            <person name="Ovreas L."/>
            <person name="Rohde M."/>
            <person name="Galperin M.Y."/>
            <person name="Jogler C."/>
        </authorList>
    </citation>
    <scope>NUCLEOTIDE SEQUENCE [LARGE SCALE GENOMIC DNA]</scope>
    <source>
        <strain evidence="3 4">Pla85_3_4</strain>
    </source>
</reference>
<feature type="chain" id="PRO_5022201268" evidence="2">
    <location>
        <begin position="29"/>
        <end position="286"/>
    </location>
</feature>
<dbReference type="KEGG" id="lcre:Pla8534_55920"/>
<protein>
    <submittedName>
        <fullName evidence="3">Uncharacterized protein</fullName>
    </submittedName>
</protein>
<dbReference type="Proteomes" id="UP000317648">
    <property type="component" value="Chromosome"/>
</dbReference>
<evidence type="ECO:0000256" key="1">
    <source>
        <dbReference type="SAM" id="MobiDB-lite"/>
    </source>
</evidence>
<dbReference type="AlphaFoldDB" id="A0A518E0W6"/>
<sequence precursor="true">MKCLLGAKRLALLTMIGLAPWMSAPALAAAPGPIAAAAADHEEVELFAAMKAGDIEVALIPKDAKVANVLLRNKTDRPLAIKLPEAFAGVPVLAQFGGMGGMGMGGGMGGMGMGGGMNQGFGGGMGGMGMGGMGGMGGGGFGGGGFMNVAPDKVGKLKVPVVCLEHGKDDPNPRVEYQIVPIEEFTGSNEVIEVCKMLGRGEVTQNTAQAAAWHLTDGLSWQELARKDRVKLRNGYTEKYFQPQEIMFAVRIHQEAARRAQANPTVSPGESQNTAQNAAQEIAPQQ</sequence>
<organism evidence="3 4">
    <name type="scientific">Lignipirellula cremea</name>
    <dbReference type="NCBI Taxonomy" id="2528010"/>
    <lineage>
        <taxon>Bacteria</taxon>
        <taxon>Pseudomonadati</taxon>
        <taxon>Planctomycetota</taxon>
        <taxon>Planctomycetia</taxon>
        <taxon>Pirellulales</taxon>
        <taxon>Pirellulaceae</taxon>
        <taxon>Lignipirellula</taxon>
    </lineage>
</organism>
<feature type="region of interest" description="Disordered" evidence="1">
    <location>
        <begin position="259"/>
        <end position="286"/>
    </location>
</feature>
<feature type="signal peptide" evidence="2">
    <location>
        <begin position="1"/>
        <end position="28"/>
    </location>
</feature>
<evidence type="ECO:0000256" key="2">
    <source>
        <dbReference type="SAM" id="SignalP"/>
    </source>
</evidence>
<evidence type="ECO:0000313" key="4">
    <source>
        <dbReference type="Proteomes" id="UP000317648"/>
    </source>
</evidence>
<feature type="compositionally biased region" description="Polar residues" evidence="1">
    <location>
        <begin position="262"/>
        <end position="286"/>
    </location>
</feature>
<keyword evidence="2" id="KW-0732">Signal</keyword>
<evidence type="ECO:0000313" key="3">
    <source>
        <dbReference type="EMBL" id="QDU97738.1"/>
    </source>
</evidence>
<proteinExistence type="predicted"/>
<dbReference type="RefSeq" id="WP_197442630.1">
    <property type="nucleotide sequence ID" value="NZ_CP036433.1"/>
</dbReference>
<gene>
    <name evidence="3" type="ORF">Pla8534_55920</name>
</gene>